<dbReference type="SUPFAM" id="SSF144091">
    <property type="entry name" value="Rhomboid-like"/>
    <property type="match status" value="1"/>
</dbReference>
<name>A0A939T8L7_9ACTN</name>
<evidence type="ECO:0000256" key="5">
    <source>
        <dbReference type="SAM" id="Phobius"/>
    </source>
</evidence>
<dbReference type="AlphaFoldDB" id="A0A939T8L7"/>
<accession>A0A939T8L7</accession>
<organism evidence="6 7">
    <name type="scientific">Actinomadura barringtoniae</name>
    <dbReference type="NCBI Taxonomy" id="1427535"/>
    <lineage>
        <taxon>Bacteria</taxon>
        <taxon>Bacillati</taxon>
        <taxon>Actinomycetota</taxon>
        <taxon>Actinomycetes</taxon>
        <taxon>Streptosporangiales</taxon>
        <taxon>Thermomonosporaceae</taxon>
        <taxon>Actinomadura</taxon>
    </lineage>
</organism>
<keyword evidence="2 5" id="KW-0812">Transmembrane</keyword>
<evidence type="ECO:0000313" key="7">
    <source>
        <dbReference type="Proteomes" id="UP000669179"/>
    </source>
</evidence>
<keyword evidence="7" id="KW-1185">Reference proteome</keyword>
<feature type="transmembrane region" description="Helical" evidence="5">
    <location>
        <begin position="55"/>
        <end position="79"/>
    </location>
</feature>
<proteinExistence type="predicted"/>
<comment type="subcellular location">
    <subcellularLocation>
        <location evidence="1">Membrane</location>
        <topology evidence="1">Multi-pass membrane protein</topology>
    </subcellularLocation>
</comment>
<feature type="transmembrane region" description="Helical" evidence="5">
    <location>
        <begin position="91"/>
        <end position="109"/>
    </location>
</feature>
<protein>
    <submittedName>
        <fullName evidence="6">Uncharacterized protein</fullName>
    </submittedName>
</protein>
<comment type="caution">
    <text evidence="6">The sequence shown here is derived from an EMBL/GenBank/DDBJ whole genome shotgun (WGS) entry which is preliminary data.</text>
</comment>
<evidence type="ECO:0000256" key="1">
    <source>
        <dbReference type="ARBA" id="ARBA00004141"/>
    </source>
</evidence>
<dbReference type="Pfam" id="PF20401">
    <property type="entry name" value="Rhomboid_2"/>
    <property type="match status" value="1"/>
</dbReference>
<dbReference type="EMBL" id="JAGEOJ010000010">
    <property type="protein sequence ID" value="MBO2450457.1"/>
    <property type="molecule type" value="Genomic_DNA"/>
</dbReference>
<sequence>MSAFLRRYPVPLIFLAVFGLVSAVQAFALSAQDRAELIGWASTNLANLAVHPVGAMVSSAFISEDSSGVLLVISAVGLFSIVRRFGNLRSMVLVVLAHVVGTVVSQGIVLVRLEAGSLSSSVRTLPDVGPSYVVAAALVAVILYGPGRWPRALALVCWCALAPYLFQGLFALDVAAVGHLVAMLTGAFVGALLRRHRPHLPAPTRTPAPTLA</sequence>
<dbReference type="InterPro" id="IPR035952">
    <property type="entry name" value="Rhomboid-like_sf"/>
</dbReference>
<dbReference type="InterPro" id="IPR046862">
    <property type="entry name" value="Rhomboid_2"/>
</dbReference>
<evidence type="ECO:0000256" key="3">
    <source>
        <dbReference type="ARBA" id="ARBA00022989"/>
    </source>
</evidence>
<feature type="transmembrane region" description="Helical" evidence="5">
    <location>
        <begin position="152"/>
        <end position="170"/>
    </location>
</feature>
<dbReference type="RefSeq" id="WP_208258328.1">
    <property type="nucleotide sequence ID" value="NZ_JAGEOJ010000010.1"/>
</dbReference>
<evidence type="ECO:0000256" key="2">
    <source>
        <dbReference type="ARBA" id="ARBA00022692"/>
    </source>
</evidence>
<keyword evidence="3 5" id="KW-1133">Transmembrane helix</keyword>
<feature type="transmembrane region" description="Helical" evidence="5">
    <location>
        <begin position="176"/>
        <end position="193"/>
    </location>
</feature>
<evidence type="ECO:0000256" key="4">
    <source>
        <dbReference type="ARBA" id="ARBA00023136"/>
    </source>
</evidence>
<gene>
    <name evidence="6" type="ORF">J4573_25365</name>
</gene>
<evidence type="ECO:0000313" key="6">
    <source>
        <dbReference type="EMBL" id="MBO2450457.1"/>
    </source>
</evidence>
<feature type="transmembrane region" description="Helical" evidence="5">
    <location>
        <begin position="129"/>
        <end position="145"/>
    </location>
</feature>
<dbReference type="Gene3D" id="1.20.1540.10">
    <property type="entry name" value="Rhomboid-like"/>
    <property type="match status" value="1"/>
</dbReference>
<dbReference type="GO" id="GO:0016020">
    <property type="term" value="C:membrane"/>
    <property type="evidence" value="ECO:0007669"/>
    <property type="project" value="UniProtKB-SubCell"/>
</dbReference>
<reference evidence="6" key="1">
    <citation type="submission" date="2021-03" db="EMBL/GenBank/DDBJ databases">
        <authorList>
            <person name="Kanchanasin P."/>
            <person name="Saeng-In P."/>
            <person name="Phongsopitanun W."/>
            <person name="Yuki M."/>
            <person name="Kudo T."/>
            <person name="Ohkuma M."/>
            <person name="Tanasupawat S."/>
        </authorList>
    </citation>
    <scope>NUCLEOTIDE SEQUENCE</scope>
    <source>
        <strain evidence="6">GKU 128</strain>
    </source>
</reference>
<dbReference type="Proteomes" id="UP000669179">
    <property type="component" value="Unassembled WGS sequence"/>
</dbReference>
<keyword evidence="4 5" id="KW-0472">Membrane</keyword>